<reference evidence="1 2" key="1">
    <citation type="submission" date="2021-06" db="EMBL/GenBank/DDBJ databases">
        <authorList>
            <person name="Palmer J.M."/>
        </authorList>
    </citation>
    <scope>NUCLEOTIDE SEQUENCE [LARGE SCALE GENOMIC DNA]</scope>
    <source>
        <strain evidence="1 2">AS_MEX2019</strain>
        <tissue evidence="1">Muscle</tissue>
    </source>
</reference>
<accession>A0ABV1AD29</accession>
<protein>
    <submittedName>
        <fullName evidence="1">Uncharacterized protein</fullName>
    </submittedName>
</protein>
<comment type="caution">
    <text evidence="1">The sequence shown here is derived from an EMBL/GenBank/DDBJ whole genome shotgun (WGS) entry which is preliminary data.</text>
</comment>
<name>A0ABV1AD29_9TELE</name>
<gene>
    <name evidence="1" type="ORF">AMECASPLE_029229</name>
</gene>
<dbReference type="Proteomes" id="UP001469553">
    <property type="component" value="Unassembled WGS sequence"/>
</dbReference>
<organism evidence="1 2">
    <name type="scientific">Ameca splendens</name>
    <dbReference type="NCBI Taxonomy" id="208324"/>
    <lineage>
        <taxon>Eukaryota</taxon>
        <taxon>Metazoa</taxon>
        <taxon>Chordata</taxon>
        <taxon>Craniata</taxon>
        <taxon>Vertebrata</taxon>
        <taxon>Euteleostomi</taxon>
        <taxon>Actinopterygii</taxon>
        <taxon>Neopterygii</taxon>
        <taxon>Teleostei</taxon>
        <taxon>Neoteleostei</taxon>
        <taxon>Acanthomorphata</taxon>
        <taxon>Ovalentaria</taxon>
        <taxon>Atherinomorphae</taxon>
        <taxon>Cyprinodontiformes</taxon>
        <taxon>Goodeidae</taxon>
        <taxon>Ameca</taxon>
    </lineage>
</organism>
<proteinExistence type="predicted"/>
<evidence type="ECO:0000313" key="1">
    <source>
        <dbReference type="EMBL" id="MEQ2316095.1"/>
    </source>
</evidence>
<evidence type="ECO:0000313" key="2">
    <source>
        <dbReference type="Proteomes" id="UP001469553"/>
    </source>
</evidence>
<dbReference type="EMBL" id="JAHRIP010087957">
    <property type="protein sequence ID" value="MEQ2316095.1"/>
    <property type="molecule type" value="Genomic_DNA"/>
</dbReference>
<keyword evidence="2" id="KW-1185">Reference proteome</keyword>
<sequence length="99" mass="11083">MCDFLLVISSPLQPQSRLFPVFICTDCTDGNTRGQKILVLIFSCQSFSLTFKWPKYNQGPTHPPPKCDTSLTADHSWQDVTGLTLDCEISSTETKVELL</sequence>